<protein>
    <submittedName>
        <fullName evidence="2">Uncharacterized protein</fullName>
    </submittedName>
</protein>
<proteinExistence type="predicted"/>
<evidence type="ECO:0000256" key="1">
    <source>
        <dbReference type="SAM" id="MobiDB-lite"/>
    </source>
</evidence>
<accession>A0A8S1J3Y4</accession>
<reference evidence="2" key="1">
    <citation type="submission" date="2020-12" db="EMBL/GenBank/DDBJ databases">
        <authorList>
            <person name="Iha C."/>
        </authorList>
    </citation>
    <scope>NUCLEOTIDE SEQUENCE</scope>
</reference>
<sequence length="106" mass="11575">LGLGAKFLPHKKAVALAATAERSLGRKLGIYKKPHTSRKSIQEMEEAHESPSSGKDLDDEQEEDASRSVTFSSRKCLSGKRKSAASLRAALLERKGIGKSGKKRKR</sequence>
<evidence type="ECO:0000313" key="2">
    <source>
        <dbReference type="EMBL" id="CAD7702160.1"/>
    </source>
</evidence>
<comment type="caution">
    <text evidence="2">The sequence shown here is derived from an EMBL/GenBank/DDBJ whole genome shotgun (WGS) entry which is preliminary data.</text>
</comment>
<organism evidence="2 3">
    <name type="scientific">Ostreobium quekettii</name>
    <dbReference type="NCBI Taxonomy" id="121088"/>
    <lineage>
        <taxon>Eukaryota</taxon>
        <taxon>Viridiplantae</taxon>
        <taxon>Chlorophyta</taxon>
        <taxon>core chlorophytes</taxon>
        <taxon>Ulvophyceae</taxon>
        <taxon>TCBD clade</taxon>
        <taxon>Bryopsidales</taxon>
        <taxon>Ostreobineae</taxon>
        <taxon>Ostreobiaceae</taxon>
        <taxon>Ostreobium</taxon>
    </lineage>
</organism>
<feature type="region of interest" description="Disordered" evidence="1">
    <location>
        <begin position="29"/>
        <end position="83"/>
    </location>
</feature>
<feature type="compositionally biased region" description="Basic residues" evidence="1">
    <location>
        <begin position="29"/>
        <end position="38"/>
    </location>
</feature>
<gene>
    <name evidence="2" type="ORF">OSTQU699_LOCUS7517</name>
</gene>
<dbReference type="OrthoDB" id="512267at2759"/>
<dbReference type="EMBL" id="CAJHUC010001728">
    <property type="protein sequence ID" value="CAD7702160.1"/>
    <property type="molecule type" value="Genomic_DNA"/>
</dbReference>
<feature type="compositionally biased region" description="Basic and acidic residues" evidence="1">
    <location>
        <begin position="40"/>
        <end position="49"/>
    </location>
</feature>
<keyword evidence="3" id="KW-1185">Reference proteome</keyword>
<dbReference type="Proteomes" id="UP000708148">
    <property type="component" value="Unassembled WGS sequence"/>
</dbReference>
<evidence type="ECO:0000313" key="3">
    <source>
        <dbReference type="Proteomes" id="UP000708148"/>
    </source>
</evidence>
<dbReference type="AlphaFoldDB" id="A0A8S1J3Y4"/>
<name>A0A8S1J3Y4_9CHLO</name>
<feature type="non-terminal residue" evidence="2">
    <location>
        <position position="1"/>
    </location>
</feature>